<accession>A0ABY4BXA5</accession>
<feature type="transmembrane region" description="Helical" evidence="1">
    <location>
        <begin position="117"/>
        <end position="144"/>
    </location>
</feature>
<dbReference type="Proteomes" id="UP000832097">
    <property type="component" value="Chromosome"/>
</dbReference>
<proteinExistence type="predicted"/>
<dbReference type="EMBL" id="CP094528">
    <property type="protein sequence ID" value="UOE43857.1"/>
    <property type="molecule type" value="Genomic_DNA"/>
</dbReference>
<keyword evidence="3" id="KW-1185">Reference proteome</keyword>
<keyword evidence="1" id="KW-0812">Transmembrane</keyword>
<gene>
    <name evidence="2" type="ORF">MTO99_17075</name>
</gene>
<feature type="transmembrane region" description="Helical" evidence="1">
    <location>
        <begin position="85"/>
        <end position="105"/>
    </location>
</feature>
<name>A0ABY4BXA5_9MICO</name>
<organism evidence="2 3">
    <name type="scientific">Agromyces larvae</name>
    <dbReference type="NCBI Taxonomy" id="2929802"/>
    <lineage>
        <taxon>Bacteria</taxon>
        <taxon>Bacillati</taxon>
        <taxon>Actinomycetota</taxon>
        <taxon>Actinomycetes</taxon>
        <taxon>Micrococcales</taxon>
        <taxon>Microbacteriaceae</taxon>
        <taxon>Agromyces</taxon>
    </lineage>
</organism>
<protein>
    <submittedName>
        <fullName evidence="2">Uncharacterized protein</fullName>
    </submittedName>
</protein>
<evidence type="ECO:0000256" key="1">
    <source>
        <dbReference type="SAM" id="Phobius"/>
    </source>
</evidence>
<reference evidence="2 3" key="1">
    <citation type="submission" date="2022-03" db="EMBL/GenBank/DDBJ databases">
        <title>Mucilaginibacter sp. isolated from the gut of Protaetia brevitarsis seulensis larvae.</title>
        <authorList>
            <person name="Won M."/>
            <person name="Kim S.-J."/>
            <person name="Kwon S.-W."/>
        </authorList>
    </citation>
    <scope>NUCLEOTIDE SEQUENCE [LARGE SCALE GENOMIC DNA]</scope>
    <source>
        <strain evidence="2 3">CFWR-12</strain>
    </source>
</reference>
<sequence length="162" mass="16865">MGNARAGHTRGARSLGLTGAGGLVSAATFFLFWGFAYVSLLSSAHHDQDDAIAVFVGVIAIAGGLGLSAWASWTLIAYGVLPRAWAILLPVATSIGWAATALAAPRSTDFLLALGDLFPLLPFVAITGMTVPITIMLALAYFVLKISYAVRSRKVLSAADRS</sequence>
<keyword evidence="1" id="KW-1133">Transmembrane helix</keyword>
<evidence type="ECO:0000313" key="2">
    <source>
        <dbReference type="EMBL" id="UOE43857.1"/>
    </source>
</evidence>
<evidence type="ECO:0000313" key="3">
    <source>
        <dbReference type="Proteomes" id="UP000832097"/>
    </source>
</evidence>
<feature type="transmembrane region" description="Helical" evidence="1">
    <location>
        <begin position="52"/>
        <end position="73"/>
    </location>
</feature>
<keyword evidence="1" id="KW-0472">Membrane</keyword>
<dbReference type="RefSeq" id="WP_243555151.1">
    <property type="nucleotide sequence ID" value="NZ_CP094528.1"/>
</dbReference>
<feature type="transmembrane region" description="Helical" evidence="1">
    <location>
        <begin position="20"/>
        <end position="40"/>
    </location>
</feature>